<name>A0AAE1H0E8_9NEOP</name>
<evidence type="ECO:0000313" key="2">
    <source>
        <dbReference type="EMBL" id="KAK3912249.1"/>
    </source>
</evidence>
<evidence type="ECO:0000313" key="3">
    <source>
        <dbReference type="Proteomes" id="UP001219518"/>
    </source>
</evidence>
<dbReference type="Proteomes" id="UP001219518">
    <property type="component" value="Unassembled WGS sequence"/>
</dbReference>
<gene>
    <name evidence="2" type="ORF">KUF71_021819</name>
</gene>
<keyword evidence="3" id="KW-1185">Reference proteome</keyword>
<protein>
    <submittedName>
        <fullName evidence="2">Glycosyltransferase-like</fullName>
    </submittedName>
</protein>
<accession>A0AAE1H0E8</accession>
<feature type="compositionally biased region" description="Polar residues" evidence="1">
    <location>
        <begin position="47"/>
        <end position="57"/>
    </location>
</feature>
<reference evidence="2" key="1">
    <citation type="submission" date="2021-07" db="EMBL/GenBank/DDBJ databases">
        <authorList>
            <person name="Catto M.A."/>
            <person name="Jacobson A."/>
            <person name="Kennedy G."/>
            <person name="Labadie P."/>
            <person name="Hunt B.G."/>
            <person name="Srinivasan R."/>
        </authorList>
    </citation>
    <scope>NUCLEOTIDE SEQUENCE</scope>
    <source>
        <strain evidence="2">PL_HMW_Pooled</strain>
        <tissue evidence="2">Head</tissue>
    </source>
</reference>
<evidence type="ECO:0000256" key="1">
    <source>
        <dbReference type="SAM" id="MobiDB-lite"/>
    </source>
</evidence>
<feature type="region of interest" description="Disordered" evidence="1">
    <location>
        <begin position="47"/>
        <end position="68"/>
    </location>
</feature>
<organism evidence="2 3">
    <name type="scientific">Frankliniella fusca</name>
    <dbReference type="NCBI Taxonomy" id="407009"/>
    <lineage>
        <taxon>Eukaryota</taxon>
        <taxon>Metazoa</taxon>
        <taxon>Ecdysozoa</taxon>
        <taxon>Arthropoda</taxon>
        <taxon>Hexapoda</taxon>
        <taxon>Insecta</taxon>
        <taxon>Pterygota</taxon>
        <taxon>Neoptera</taxon>
        <taxon>Paraneoptera</taxon>
        <taxon>Thysanoptera</taxon>
        <taxon>Terebrantia</taxon>
        <taxon>Thripoidea</taxon>
        <taxon>Thripidae</taxon>
        <taxon>Frankliniella</taxon>
    </lineage>
</organism>
<dbReference type="AlphaFoldDB" id="A0AAE1H0E8"/>
<sequence>MVHLSFYNQNAPSHLTCGHTTTHTVPMTRATPLKQTLTAVYYSNYHPSSKGPNSAAQIQKHLRGTPRI</sequence>
<proteinExistence type="predicted"/>
<reference evidence="2" key="2">
    <citation type="journal article" date="2023" name="BMC Genomics">
        <title>Pest status, molecular evolution, and epigenetic factors derived from the genome assembly of Frankliniella fusca, a thysanopteran phytovirus vector.</title>
        <authorList>
            <person name="Catto M.A."/>
            <person name="Labadie P.E."/>
            <person name="Jacobson A.L."/>
            <person name="Kennedy G.G."/>
            <person name="Srinivasan R."/>
            <person name="Hunt B.G."/>
        </authorList>
    </citation>
    <scope>NUCLEOTIDE SEQUENCE</scope>
    <source>
        <strain evidence="2">PL_HMW_Pooled</strain>
    </source>
</reference>
<comment type="caution">
    <text evidence="2">The sequence shown here is derived from an EMBL/GenBank/DDBJ whole genome shotgun (WGS) entry which is preliminary data.</text>
</comment>
<dbReference type="EMBL" id="JAHWGI010000292">
    <property type="protein sequence ID" value="KAK3912249.1"/>
    <property type="molecule type" value="Genomic_DNA"/>
</dbReference>